<feature type="chain" id="PRO_5047455379" evidence="5">
    <location>
        <begin position="25"/>
        <end position="558"/>
    </location>
</feature>
<feature type="signal peptide" evidence="5">
    <location>
        <begin position="1"/>
        <end position="24"/>
    </location>
</feature>
<dbReference type="SUPFAM" id="SSF53850">
    <property type="entry name" value="Periplasmic binding protein-like II"/>
    <property type="match status" value="1"/>
</dbReference>
<gene>
    <name evidence="7" type="ORF">P8V03_01545</name>
</gene>
<dbReference type="EMBL" id="JARUJP010000001">
    <property type="protein sequence ID" value="MDW8799836.1"/>
    <property type="molecule type" value="Genomic_DNA"/>
</dbReference>
<dbReference type="InterPro" id="IPR039424">
    <property type="entry name" value="SBP_5"/>
</dbReference>
<evidence type="ECO:0000313" key="7">
    <source>
        <dbReference type="EMBL" id="MDW8799836.1"/>
    </source>
</evidence>
<dbReference type="CDD" id="cd08504">
    <property type="entry name" value="PBP2_OppA"/>
    <property type="match status" value="1"/>
</dbReference>
<organism evidence="7 8">
    <name type="scientific">Clostridium tanneri</name>
    <dbReference type="NCBI Taxonomy" id="3037988"/>
    <lineage>
        <taxon>Bacteria</taxon>
        <taxon>Bacillati</taxon>
        <taxon>Bacillota</taxon>
        <taxon>Clostridia</taxon>
        <taxon>Eubacteriales</taxon>
        <taxon>Clostridiaceae</taxon>
        <taxon>Clostridium</taxon>
    </lineage>
</organism>
<evidence type="ECO:0000256" key="4">
    <source>
        <dbReference type="ARBA" id="ARBA00022729"/>
    </source>
</evidence>
<dbReference type="Gene3D" id="3.40.190.10">
    <property type="entry name" value="Periplasmic binding protein-like II"/>
    <property type="match status" value="1"/>
</dbReference>
<name>A0ABU4JPF3_9CLOT</name>
<evidence type="ECO:0000256" key="3">
    <source>
        <dbReference type="ARBA" id="ARBA00022448"/>
    </source>
</evidence>
<evidence type="ECO:0000256" key="5">
    <source>
        <dbReference type="SAM" id="SignalP"/>
    </source>
</evidence>
<comment type="subcellular location">
    <subcellularLocation>
        <location evidence="1">Cell envelope</location>
    </subcellularLocation>
</comment>
<dbReference type="Pfam" id="PF00496">
    <property type="entry name" value="SBP_bac_5"/>
    <property type="match status" value="1"/>
</dbReference>
<dbReference type="InterPro" id="IPR000914">
    <property type="entry name" value="SBP_5_dom"/>
</dbReference>
<keyword evidence="3" id="KW-0813">Transport</keyword>
<sequence>MLKNKKSKLLAVVMTVALAGSILAGCGGSTATNSEASGNKVIKVNLGADPKTIDPGLNNSVEGSKVIVNAFEGLTNLDKDEKVIPGVAEKWEVSPDGLHYTFHLRKDAKWSDGQPVKAQDFEYSWKRALNPDTASEYAFQLFYLKNGEAYNQSKDPKATKKATADEVGVKAKDDSTLEVTLEGATEYFLSLMSFPTYMPIRKDIVEKNPTDWTSKPETYVSNGPFMMKEHKMKDSINFVKNPNYWGTKSVKLDRIEFKVLENESSYFAAFKTGELDMIDKPPTQEIPNLLKDGTAKDYPYIGTYYYDFNVSENAANVNPDAAKALKDVRVRKALSLAIDREAITKNVSKGGEKPATSFVPSSVTDKNGSKFKNKEYYKPTADIEQAKKLLAEAGYPDGKGFPKLELIYNTLQAHQSIAAAVQDMWKKNLGIDITLRNLERKVQLTEANKHNYILNRDGWIADYNDPMTFLDIPTTTNGNNYSGYNNPKYDQLISAAKVEVNAEKRTQMLHEAEDMLMADMPLMPIYEYTEVVCMNKKLKDVHVSNLGFFFFRDADLEK</sequence>
<dbReference type="Gene3D" id="3.10.105.10">
    <property type="entry name" value="Dipeptide-binding Protein, Domain 3"/>
    <property type="match status" value="1"/>
</dbReference>
<dbReference type="RefSeq" id="WP_318796508.1">
    <property type="nucleotide sequence ID" value="NZ_JARUJP010000001.1"/>
</dbReference>
<dbReference type="PROSITE" id="PS51257">
    <property type="entry name" value="PROKAR_LIPOPROTEIN"/>
    <property type="match status" value="1"/>
</dbReference>
<evidence type="ECO:0000259" key="6">
    <source>
        <dbReference type="Pfam" id="PF00496"/>
    </source>
</evidence>
<dbReference type="PIRSF" id="PIRSF002741">
    <property type="entry name" value="MppA"/>
    <property type="match status" value="1"/>
</dbReference>
<keyword evidence="4 5" id="KW-0732">Signal</keyword>
<dbReference type="PANTHER" id="PTHR30290:SF10">
    <property type="entry name" value="PERIPLASMIC OLIGOPEPTIDE-BINDING PROTEIN-RELATED"/>
    <property type="match status" value="1"/>
</dbReference>
<dbReference type="Gene3D" id="3.90.76.10">
    <property type="entry name" value="Dipeptide-binding Protein, Domain 1"/>
    <property type="match status" value="1"/>
</dbReference>
<dbReference type="PANTHER" id="PTHR30290">
    <property type="entry name" value="PERIPLASMIC BINDING COMPONENT OF ABC TRANSPORTER"/>
    <property type="match status" value="1"/>
</dbReference>
<keyword evidence="8" id="KW-1185">Reference proteome</keyword>
<evidence type="ECO:0000256" key="1">
    <source>
        <dbReference type="ARBA" id="ARBA00004196"/>
    </source>
</evidence>
<dbReference type="InterPro" id="IPR030678">
    <property type="entry name" value="Peptide/Ni-bd"/>
</dbReference>
<comment type="caution">
    <text evidence="7">The sequence shown here is derived from an EMBL/GenBank/DDBJ whole genome shotgun (WGS) entry which is preliminary data.</text>
</comment>
<evidence type="ECO:0000313" key="8">
    <source>
        <dbReference type="Proteomes" id="UP001281656"/>
    </source>
</evidence>
<accession>A0ABU4JPF3</accession>
<comment type="similarity">
    <text evidence="2">Belongs to the bacterial solute-binding protein 5 family.</text>
</comment>
<protein>
    <submittedName>
        <fullName evidence="7">Peptide ABC transporter substrate-binding protein</fullName>
    </submittedName>
</protein>
<evidence type="ECO:0000256" key="2">
    <source>
        <dbReference type="ARBA" id="ARBA00005695"/>
    </source>
</evidence>
<dbReference type="Proteomes" id="UP001281656">
    <property type="component" value="Unassembled WGS sequence"/>
</dbReference>
<proteinExistence type="inferred from homology"/>
<reference evidence="7 8" key="1">
    <citation type="submission" date="2023-04" db="EMBL/GenBank/DDBJ databases">
        <title>Clostridium tannerae sp. nov., isolated from the fecal material of an alpaca.</title>
        <authorList>
            <person name="Miller S."/>
            <person name="Hendry M."/>
            <person name="King J."/>
            <person name="Sankaranarayanan K."/>
            <person name="Lawson P.A."/>
        </authorList>
    </citation>
    <scope>NUCLEOTIDE SEQUENCE [LARGE SCALE GENOMIC DNA]</scope>
    <source>
        <strain evidence="7 8">A1-XYC3</strain>
    </source>
</reference>
<feature type="domain" description="Solute-binding protein family 5" evidence="6">
    <location>
        <begin position="82"/>
        <end position="480"/>
    </location>
</feature>